<keyword evidence="7 9" id="KW-0496">Mitochondrion</keyword>
<evidence type="ECO:0000256" key="6">
    <source>
        <dbReference type="ARBA" id="ARBA00022989"/>
    </source>
</evidence>
<evidence type="ECO:0000256" key="1">
    <source>
        <dbReference type="ARBA" id="ARBA00003064"/>
    </source>
</evidence>
<evidence type="ECO:0000256" key="9">
    <source>
        <dbReference type="RuleBase" id="RU367056"/>
    </source>
</evidence>
<proteinExistence type="inferred from homology"/>
<feature type="non-terminal residue" evidence="11">
    <location>
        <position position="1"/>
    </location>
</feature>
<evidence type="ECO:0000256" key="5">
    <source>
        <dbReference type="ARBA" id="ARBA00022692"/>
    </source>
</evidence>
<dbReference type="PANTHER" id="PTHR15642:SF3">
    <property type="entry name" value="CYTOCHROME C OXIDASE ASSEMBLY FACTOR 3 HOMOLOG, MITOCHONDRIAL"/>
    <property type="match status" value="1"/>
</dbReference>
<keyword evidence="6 9" id="KW-1133">Transmembrane helix</keyword>
<keyword evidence="9" id="KW-0999">Mitochondrion inner membrane</keyword>
<keyword evidence="5 9" id="KW-0812">Transmembrane</keyword>
<dbReference type="VEuPathDB" id="FungiDB:PSTT_16709"/>
<feature type="transmembrane region" description="Helical" evidence="9">
    <location>
        <begin position="50"/>
        <end position="69"/>
    </location>
</feature>
<name>A0A2S4UC25_9BASI</name>
<keyword evidence="12" id="KW-1185">Reference proteome</keyword>
<dbReference type="GO" id="GO:0005743">
    <property type="term" value="C:mitochondrial inner membrane"/>
    <property type="evidence" value="ECO:0007669"/>
    <property type="project" value="UniProtKB-UniRule"/>
</dbReference>
<dbReference type="PANTHER" id="PTHR15642">
    <property type="entry name" value="CYTOCHROME C OXIDASE ASSEMBLY FACTOR 3, MITOCHONDRIAL"/>
    <property type="match status" value="1"/>
</dbReference>
<dbReference type="InterPro" id="IPR041752">
    <property type="entry name" value="Coa3"/>
</dbReference>
<sequence length="208" mass="23572">TVDFGIRTIRTHSRHMATLNQRQKRQTYWDSGRMSPALQRARLPFRAKNLAMGAGILTFTFGVYMYSIAAVKQDDFSDIPAPSLEKIHQINREKEQRIQEEQASLDANRTISDLVQSRPIPILPPIGLLGSTTNWVRGRDSSSELVRGAPPVDQIGKIQDRQVVENDRKLVKQFKQCIIICIKINTKKHICFGATISSQPSFFYLSST</sequence>
<reference evidence="11" key="1">
    <citation type="submission" date="2017-12" db="EMBL/GenBank/DDBJ databases">
        <title>Gene loss provides genomic basis for host adaptation in cereal stripe rust fungi.</title>
        <authorList>
            <person name="Xia C."/>
        </authorList>
    </citation>
    <scope>NUCLEOTIDE SEQUENCE [LARGE SCALE GENOMIC DNA]</scope>
    <source>
        <strain evidence="11">93-210</strain>
    </source>
</reference>
<feature type="domain" description="Cytochrome c oxidase assembly factor 3 mitochondrial coiled-coil" evidence="10">
    <location>
        <begin position="37"/>
        <end position="78"/>
    </location>
</feature>
<accession>A0A2S4UC25</accession>
<dbReference type="Proteomes" id="UP000239156">
    <property type="component" value="Unassembled WGS sequence"/>
</dbReference>
<gene>
    <name evidence="11" type="ORF">PSTT_16709</name>
</gene>
<comment type="subcellular location">
    <subcellularLocation>
        <location evidence="2">Mitochondrion membrane</location>
        <topology evidence="2">Single-pass membrane protein</topology>
    </subcellularLocation>
</comment>
<evidence type="ECO:0000256" key="3">
    <source>
        <dbReference type="ARBA" id="ARBA00007035"/>
    </source>
</evidence>
<comment type="function">
    <text evidence="1 9">Required for assembly of cytochrome c oxidase (complex IV).</text>
</comment>
<comment type="subunit">
    <text evidence="4 9">Component of 250-400 kDa complexes called cytochrome oxidase assembly intermediates or COA complexes.</text>
</comment>
<dbReference type="InterPro" id="IPR018628">
    <property type="entry name" value="Coa3_CC"/>
</dbReference>
<evidence type="ECO:0000256" key="4">
    <source>
        <dbReference type="ARBA" id="ARBA00011351"/>
    </source>
</evidence>
<protein>
    <recommendedName>
        <fullName evidence="9">Cytochrome c oxidase assembly factor 3</fullName>
    </recommendedName>
</protein>
<evidence type="ECO:0000259" key="10">
    <source>
        <dbReference type="Pfam" id="PF09813"/>
    </source>
</evidence>
<evidence type="ECO:0000313" key="11">
    <source>
        <dbReference type="EMBL" id="POV94704.1"/>
    </source>
</evidence>
<evidence type="ECO:0000256" key="7">
    <source>
        <dbReference type="ARBA" id="ARBA00023128"/>
    </source>
</evidence>
<comment type="caution">
    <text evidence="11">The sequence shown here is derived from an EMBL/GenBank/DDBJ whole genome shotgun (WGS) entry which is preliminary data.</text>
</comment>
<dbReference type="EMBL" id="PKSL01000395">
    <property type="protein sequence ID" value="POV94704.1"/>
    <property type="molecule type" value="Genomic_DNA"/>
</dbReference>
<dbReference type="AlphaFoldDB" id="A0A2S4UC25"/>
<evidence type="ECO:0000256" key="2">
    <source>
        <dbReference type="ARBA" id="ARBA00004304"/>
    </source>
</evidence>
<evidence type="ECO:0000313" key="12">
    <source>
        <dbReference type="Proteomes" id="UP000239156"/>
    </source>
</evidence>
<dbReference type="Pfam" id="PF09813">
    <property type="entry name" value="Coa3_cc"/>
    <property type="match status" value="1"/>
</dbReference>
<dbReference type="GO" id="GO:0033617">
    <property type="term" value="P:mitochondrial respiratory chain complex IV assembly"/>
    <property type="evidence" value="ECO:0007669"/>
    <property type="project" value="UniProtKB-UniRule"/>
</dbReference>
<organism evidence="11 12">
    <name type="scientific">Puccinia striiformis</name>
    <dbReference type="NCBI Taxonomy" id="27350"/>
    <lineage>
        <taxon>Eukaryota</taxon>
        <taxon>Fungi</taxon>
        <taxon>Dikarya</taxon>
        <taxon>Basidiomycota</taxon>
        <taxon>Pucciniomycotina</taxon>
        <taxon>Pucciniomycetes</taxon>
        <taxon>Pucciniales</taxon>
        <taxon>Pucciniaceae</taxon>
        <taxon>Puccinia</taxon>
    </lineage>
</organism>
<comment type="similarity">
    <text evidence="3 9">Belongs to the COA3 family.</text>
</comment>
<keyword evidence="8 9" id="KW-0472">Membrane</keyword>
<evidence type="ECO:0000256" key="8">
    <source>
        <dbReference type="ARBA" id="ARBA00023136"/>
    </source>
</evidence>
<dbReference type="VEuPathDB" id="FungiDB:PSHT_00181"/>